<dbReference type="SUPFAM" id="SSF46955">
    <property type="entry name" value="Putative DNA-binding domain"/>
    <property type="match status" value="2"/>
</dbReference>
<dbReference type="PANTHER" id="PTHR10947">
    <property type="entry name" value="PHENYLALANYL-TRNA SYNTHETASE BETA CHAIN AND LEUCINE-RICH REPEAT-CONTAINING PROTEIN 47"/>
    <property type="match status" value="1"/>
</dbReference>
<dbReference type="Proteomes" id="UP000034952">
    <property type="component" value="Unassembled WGS sequence"/>
</dbReference>
<name>A0A0G0BSS0_9BACT</name>
<protein>
    <submittedName>
        <fullName evidence="3">Phenylalanine-tRNA ligase beta subunit</fullName>
    </submittedName>
</protein>
<dbReference type="SUPFAM" id="SSF56037">
    <property type="entry name" value="PheT/TilS domain"/>
    <property type="match status" value="1"/>
</dbReference>
<dbReference type="GO" id="GO:0004826">
    <property type="term" value="F:phenylalanine-tRNA ligase activity"/>
    <property type="evidence" value="ECO:0007669"/>
    <property type="project" value="InterPro"/>
</dbReference>
<dbReference type="InterPro" id="IPR009061">
    <property type="entry name" value="DNA-bd_dom_put_sf"/>
</dbReference>
<dbReference type="Pfam" id="PF03483">
    <property type="entry name" value="B3_4"/>
    <property type="match status" value="1"/>
</dbReference>
<dbReference type="InterPro" id="IPR020825">
    <property type="entry name" value="Phe-tRNA_synthase-like_B3/B4"/>
</dbReference>
<organism evidence="3 4">
    <name type="scientific">Candidatus Nomurabacteria bacterium GW2011_GWE1_35_16</name>
    <dbReference type="NCBI Taxonomy" id="1618761"/>
    <lineage>
        <taxon>Bacteria</taxon>
        <taxon>Candidatus Nomuraibacteriota</taxon>
    </lineage>
</organism>
<dbReference type="InterPro" id="IPR005147">
    <property type="entry name" value="tRNA_synthase_B5-dom"/>
</dbReference>
<dbReference type="SUPFAM" id="SSF55681">
    <property type="entry name" value="Class II aaRS and biotin synthetases"/>
    <property type="match status" value="1"/>
</dbReference>
<dbReference type="GO" id="GO:0005524">
    <property type="term" value="F:ATP binding"/>
    <property type="evidence" value="ECO:0007669"/>
    <property type="project" value="InterPro"/>
</dbReference>
<comment type="caution">
    <text evidence="3">The sequence shown here is derived from an EMBL/GenBank/DDBJ whole genome shotgun (WGS) entry which is preliminary data.</text>
</comment>
<dbReference type="InterPro" id="IPR005121">
    <property type="entry name" value="Fdx_antiC-bd"/>
</dbReference>
<dbReference type="SMART" id="SM00896">
    <property type="entry name" value="FDX-ACB"/>
    <property type="match status" value="1"/>
</dbReference>
<dbReference type="InterPro" id="IPR005146">
    <property type="entry name" value="B3/B4_tRNA-bd"/>
</dbReference>
<dbReference type="GO" id="GO:0009328">
    <property type="term" value="C:phenylalanine-tRNA ligase complex"/>
    <property type="evidence" value="ECO:0007669"/>
    <property type="project" value="TreeGrafter"/>
</dbReference>
<dbReference type="Gene3D" id="3.30.70.380">
    <property type="entry name" value="Ferrodoxin-fold anticodon-binding domain"/>
    <property type="match status" value="1"/>
</dbReference>
<dbReference type="GO" id="GO:0003723">
    <property type="term" value="F:RNA binding"/>
    <property type="evidence" value="ECO:0007669"/>
    <property type="project" value="InterPro"/>
</dbReference>
<feature type="domain" description="B5" evidence="2">
    <location>
        <begin position="285"/>
        <end position="360"/>
    </location>
</feature>
<dbReference type="PROSITE" id="PS51447">
    <property type="entry name" value="FDX_ACB"/>
    <property type="match status" value="1"/>
</dbReference>
<proteinExistence type="predicted"/>
<dbReference type="PATRIC" id="fig|1618761.3.peg.210"/>
<sequence>MKISYNWLQDYFEEKLPNPEIIAEGITFHSFEVEEKELVGSDTVLDIAILPDRAHDCLSHFGIAKEISAIFDIKIADKNLDKIESKPTPLEIDIQDDKCLRYMGRIVRNIKVGESPDWLKEKLNAIGQRSINNIVDIANFVMFDLGQPIHCFDLDKLASSKIIIRNSKEGEKITTLDKKEVNLDESILVIADESDSLAIAGIKGGTKAEVDFNTKNIVIEVANFNPTTTRKIAKKINILTDAVKRYENEISPELCSLAMDEMTSFVFDLAGGEVENVVDVYPKKAEEKSIKITSGYINKRLGGEFSNEEIESVWNKLNFVYSGSNGEYEVQIPSLRIDLVGPHDLTEEVIRILGYDRLPEKIPEIKSEKKVNDVFHKILLTRNKLLKDGYSEIMTYVFRDKGEIEVLASANGKNFLRNNIADGLKESIKFNVLNLPLLDLKEVKVFEIGTVFLSDKEDIHVAYGDKKGATEVTLDEFCEQNNLFLIDIIPVEELISKREDKNIFKPWSIYPFISRDIAVWVPEGVDKEKLKNIFIEKGTDLLIKEPYLFDSFTKDGRTSFAYRLVFQSYVKTLMDEEINPIMEKINTKITEFGWEVR</sequence>
<dbReference type="PANTHER" id="PTHR10947:SF0">
    <property type="entry name" value="PHENYLALANINE--TRNA LIGASE BETA SUBUNIT"/>
    <property type="match status" value="1"/>
</dbReference>
<reference evidence="3 4" key="1">
    <citation type="journal article" date="2015" name="Nature">
        <title>rRNA introns, odd ribosomes, and small enigmatic genomes across a large radiation of phyla.</title>
        <authorList>
            <person name="Brown C.T."/>
            <person name="Hug L.A."/>
            <person name="Thomas B.C."/>
            <person name="Sharon I."/>
            <person name="Castelle C.J."/>
            <person name="Singh A."/>
            <person name="Wilkins M.J."/>
            <person name="Williams K.H."/>
            <person name="Banfield J.F."/>
        </authorList>
    </citation>
    <scope>NUCLEOTIDE SEQUENCE [LARGE SCALE GENOMIC DNA]</scope>
</reference>
<keyword evidence="3" id="KW-0436">Ligase</keyword>
<dbReference type="InterPro" id="IPR036690">
    <property type="entry name" value="Fdx_antiC-bd_sf"/>
</dbReference>
<dbReference type="InterPro" id="IPR045060">
    <property type="entry name" value="Phe-tRNA-ligase_IIc_bsu"/>
</dbReference>
<dbReference type="EMBL" id="LBPY01000003">
    <property type="protein sequence ID" value="KKP66736.1"/>
    <property type="molecule type" value="Genomic_DNA"/>
</dbReference>
<evidence type="ECO:0000313" key="4">
    <source>
        <dbReference type="Proteomes" id="UP000034952"/>
    </source>
</evidence>
<dbReference type="Gene3D" id="3.50.40.10">
    <property type="entry name" value="Phenylalanyl-trna Synthetase, Chain B, domain 3"/>
    <property type="match status" value="1"/>
</dbReference>
<dbReference type="GO" id="GO:0006432">
    <property type="term" value="P:phenylalanyl-tRNA aminoacylation"/>
    <property type="evidence" value="ECO:0007669"/>
    <property type="project" value="InterPro"/>
</dbReference>
<gene>
    <name evidence="3" type="ORF">UR64_C0003G0029</name>
</gene>
<dbReference type="GO" id="GO:0000287">
    <property type="term" value="F:magnesium ion binding"/>
    <property type="evidence" value="ECO:0007669"/>
    <property type="project" value="InterPro"/>
</dbReference>
<dbReference type="AlphaFoldDB" id="A0A0G0BSS0"/>
<feature type="domain" description="FDX-ACB" evidence="1">
    <location>
        <begin position="508"/>
        <end position="597"/>
    </location>
</feature>
<dbReference type="SMART" id="SM00873">
    <property type="entry name" value="B3_4"/>
    <property type="match status" value="1"/>
</dbReference>
<dbReference type="Gene3D" id="3.30.56.10">
    <property type="match status" value="2"/>
</dbReference>
<dbReference type="InterPro" id="IPR045864">
    <property type="entry name" value="aa-tRNA-synth_II/BPL/LPL"/>
</dbReference>
<dbReference type="PROSITE" id="PS51483">
    <property type="entry name" value="B5"/>
    <property type="match status" value="1"/>
</dbReference>
<dbReference type="Gene3D" id="3.30.930.10">
    <property type="entry name" value="Bira Bifunctional Protein, Domain 2"/>
    <property type="match status" value="1"/>
</dbReference>
<evidence type="ECO:0000313" key="3">
    <source>
        <dbReference type="EMBL" id="KKP66736.1"/>
    </source>
</evidence>
<evidence type="ECO:0000259" key="2">
    <source>
        <dbReference type="PROSITE" id="PS51483"/>
    </source>
</evidence>
<dbReference type="Pfam" id="PF03147">
    <property type="entry name" value="FDX-ACB"/>
    <property type="match status" value="1"/>
</dbReference>
<dbReference type="Pfam" id="PF03484">
    <property type="entry name" value="B5"/>
    <property type="match status" value="1"/>
</dbReference>
<dbReference type="SMART" id="SM00874">
    <property type="entry name" value="B5"/>
    <property type="match status" value="1"/>
</dbReference>
<dbReference type="SUPFAM" id="SSF54991">
    <property type="entry name" value="Anticodon-binding domain of PheRS"/>
    <property type="match status" value="1"/>
</dbReference>
<accession>A0A0G0BSS0</accession>
<evidence type="ECO:0000259" key="1">
    <source>
        <dbReference type="PROSITE" id="PS51447"/>
    </source>
</evidence>